<proteinExistence type="predicted"/>
<dbReference type="RefSeq" id="WP_324181985.1">
    <property type="nucleotide sequence ID" value="NZ_BAABAW010000006.1"/>
</dbReference>
<sequence length="64" mass="7158">MKKLLKLPGIEKLNRKQQAHIKGADTIIRVRCCGNQKCMIIYNSGTRSCVPGYCSERGGNCIIF</sequence>
<evidence type="ECO:0000313" key="2">
    <source>
        <dbReference type="Proteomes" id="UP001327027"/>
    </source>
</evidence>
<protein>
    <recommendedName>
        <fullName evidence="3">Natural product</fullName>
    </recommendedName>
</protein>
<comment type="caution">
    <text evidence="1">The sequence shown here is derived from an EMBL/GenBank/DDBJ whole genome shotgun (WGS) entry which is preliminary data.</text>
</comment>
<dbReference type="EMBL" id="JAYKLX010000011">
    <property type="protein sequence ID" value="MEB3347961.1"/>
    <property type="molecule type" value="Genomic_DNA"/>
</dbReference>
<evidence type="ECO:0000313" key="1">
    <source>
        <dbReference type="EMBL" id="MEB3347961.1"/>
    </source>
</evidence>
<reference evidence="1 2" key="1">
    <citation type="journal article" date="2013" name="Int. J. Syst. Evol. Microbiol.">
        <title>Aquimarina gracilis sp. nov., isolated from the gut microflora of a mussel, Mytilus coruscus, and emended description of Aquimarina spongiae.</title>
        <authorList>
            <person name="Park S.C."/>
            <person name="Choe H.N."/>
            <person name="Baik K.S."/>
            <person name="Seong C.N."/>
        </authorList>
    </citation>
    <scope>NUCLEOTIDE SEQUENCE [LARGE SCALE GENOMIC DNA]</scope>
    <source>
        <strain evidence="1 2">PSC32</strain>
    </source>
</reference>
<organism evidence="1 2">
    <name type="scientific">Aquimarina gracilis</name>
    <dbReference type="NCBI Taxonomy" id="874422"/>
    <lineage>
        <taxon>Bacteria</taxon>
        <taxon>Pseudomonadati</taxon>
        <taxon>Bacteroidota</taxon>
        <taxon>Flavobacteriia</taxon>
        <taxon>Flavobacteriales</taxon>
        <taxon>Flavobacteriaceae</taxon>
        <taxon>Aquimarina</taxon>
    </lineage>
</organism>
<gene>
    <name evidence="1" type="ORF">U6A24_20975</name>
</gene>
<accession>A0ABU6A1I7</accession>
<dbReference type="Proteomes" id="UP001327027">
    <property type="component" value="Unassembled WGS sequence"/>
</dbReference>
<keyword evidence="2" id="KW-1185">Reference proteome</keyword>
<evidence type="ECO:0008006" key="3">
    <source>
        <dbReference type="Google" id="ProtNLM"/>
    </source>
</evidence>
<name>A0ABU6A1I7_9FLAO</name>